<evidence type="ECO:0000313" key="2">
    <source>
        <dbReference type="Proteomes" id="UP000177124"/>
    </source>
</evidence>
<name>A0A1F5GIF3_9BACT</name>
<organism evidence="1 2">
    <name type="scientific">Candidatus Curtissbacteria bacterium RIFCSPHIGHO2_02_FULL_42_15</name>
    <dbReference type="NCBI Taxonomy" id="1797716"/>
    <lineage>
        <taxon>Bacteria</taxon>
        <taxon>Candidatus Curtissiibacteriota</taxon>
    </lineage>
</organism>
<proteinExistence type="predicted"/>
<dbReference type="Proteomes" id="UP000177124">
    <property type="component" value="Unassembled WGS sequence"/>
</dbReference>
<evidence type="ECO:0000313" key="1">
    <source>
        <dbReference type="EMBL" id="OGD91661.1"/>
    </source>
</evidence>
<comment type="caution">
    <text evidence="1">The sequence shown here is derived from an EMBL/GenBank/DDBJ whole genome shotgun (WGS) entry which is preliminary data.</text>
</comment>
<reference evidence="1 2" key="1">
    <citation type="journal article" date="2016" name="Nat. Commun.">
        <title>Thousands of microbial genomes shed light on interconnected biogeochemical processes in an aquifer system.</title>
        <authorList>
            <person name="Anantharaman K."/>
            <person name="Brown C.T."/>
            <person name="Hug L.A."/>
            <person name="Sharon I."/>
            <person name="Castelle C.J."/>
            <person name="Probst A.J."/>
            <person name="Thomas B.C."/>
            <person name="Singh A."/>
            <person name="Wilkins M.J."/>
            <person name="Karaoz U."/>
            <person name="Brodie E.L."/>
            <person name="Williams K.H."/>
            <person name="Hubbard S.S."/>
            <person name="Banfield J.F."/>
        </authorList>
    </citation>
    <scope>NUCLEOTIDE SEQUENCE [LARGE SCALE GENOMIC DNA]</scope>
</reference>
<dbReference type="EMBL" id="MFBF01000013">
    <property type="protein sequence ID" value="OGD91661.1"/>
    <property type="molecule type" value="Genomic_DNA"/>
</dbReference>
<sequence length="69" mass="7708">MGGTPEQSKRNAVEATRDHYVKWIDTLSDGQRQHPDRLATYIKENRIDVQDPSTLPTELTMGGVAKGIL</sequence>
<gene>
    <name evidence="1" type="ORF">A3D07_03575</name>
</gene>
<accession>A0A1F5GIF3</accession>
<dbReference type="AlphaFoldDB" id="A0A1F5GIF3"/>
<protein>
    <submittedName>
        <fullName evidence="1">Uncharacterized protein</fullName>
    </submittedName>
</protein>